<evidence type="ECO:0000313" key="11">
    <source>
        <dbReference type="EMBL" id="MET4758220.1"/>
    </source>
</evidence>
<keyword evidence="12" id="KW-1185">Reference proteome</keyword>
<feature type="transmembrane region" description="Helical" evidence="9">
    <location>
        <begin position="99"/>
        <end position="117"/>
    </location>
</feature>
<comment type="similarity">
    <text evidence="9">Belongs to the NqrDE/RnfAE family.</text>
</comment>
<comment type="subunit">
    <text evidence="9">The complex is composed of six subunits: RnfA, RnfB, RnfC, RnfD, RnfE and RnfG.</text>
</comment>
<reference evidence="11 12" key="1">
    <citation type="submission" date="2024-06" db="EMBL/GenBank/DDBJ databases">
        <title>Genomic Encyclopedia of Type Strains, Phase V (KMG-V): Genome sequencing to study the core and pangenomes of soil and plant-associated prokaryotes.</title>
        <authorList>
            <person name="Whitman W."/>
        </authorList>
    </citation>
    <scope>NUCLEOTIDE SEQUENCE [LARGE SCALE GENOMIC DNA]</scope>
    <source>
        <strain evidence="11 12">NE40</strain>
    </source>
</reference>
<evidence type="ECO:0000313" key="12">
    <source>
        <dbReference type="Proteomes" id="UP001549366"/>
    </source>
</evidence>
<feature type="region of interest" description="Disordered" evidence="10">
    <location>
        <begin position="218"/>
        <end position="237"/>
    </location>
</feature>
<feature type="transmembrane region" description="Helical" evidence="9">
    <location>
        <begin position="73"/>
        <end position="93"/>
    </location>
</feature>
<dbReference type="NCBIfam" id="TIGR01948">
    <property type="entry name" value="rnfE"/>
    <property type="match status" value="1"/>
</dbReference>
<name>A0ABV2SKD7_9GAMM</name>
<evidence type="ECO:0000256" key="8">
    <source>
        <dbReference type="ARBA" id="ARBA00023136"/>
    </source>
</evidence>
<comment type="function">
    <text evidence="9">Part of a membrane-bound complex that couples electron transfer with translocation of ions across the membrane.</text>
</comment>
<keyword evidence="3 9" id="KW-0997">Cell inner membrane</keyword>
<organism evidence="11 12">
    <name type="scientific">Endozoicomonas lisbonensis</name>
    <dbReference type="NCBI Taxonomy" id="3120522"/>
    <lineage>
        <taxon>Bacteria</taxon>
        <taxon>Pseudomonadati</taxon>
        <taxon>Pseudomonadota</taxon>
        <taxon>Gammaproteobacteria</taxon>
        <taxon>Oceanospirillales</taxon>
        <taxon>Endozoicomonadaceae</taxon>
        <taxon>Endozoicomonas</taxon>
    </lineage>
</organism>
<evidence type="ECO:0000256" key="2">
    <source>
        <dbReference type="ARBA" id="ARBA00022448"/>
    </source>
</evidence>
<feature type="compositionally biased region" description="Basic and acidic residues" evidence="10">
    <location>
        <begin position="218"/>
        <end position="227"/>
    </location>
</feature>
<feature type="transmembrane region" description="Helical" evidence="9">
    <location>
        <begin position="129"/>
        <end position="150"/>
    </location>
</feature>
<dbReference type="RefSeq" id="WP_354008322.1">
    <property type="nucleotide sequence ID" value="NZ_JBEWTA010000001.1"/>
</dbReference>
<protein>
    <recommendedName>
        <fullName evidence="9">Ion-translocating oxidoreductase complex subunit E</fullName>
        <ecNumber evidence="9">7.-.-.-</ecNumber>
    </recommendedName>
    <alternativeName>
        <fullName evidence="9">Rnf electron transport complex subunit E</fullName>
    </alternativeName>
</protein>
<dbReference type="PANTHER" id="PTHR30586">
    <property type="entry name" value="ELECTRON TRANSPORT COMPLEX PROTEIN RNFE"/>
    <property type="match status" value="1"/>
</dbReference>
<evidence type="ECO:0000256" key="6">
    <source>
        <dbReference type="ARBA" id="ARBA00022982"/>
    </source>
</evidence>
<evidence type="ECO:0000256" key="3">
    <source>
        <dbReference type="ARBA" id="ARBA00022519"/>
    </source>
</evidence>
<dbReference type="Pfam" id="PF02508">
    <property type="entry name" value="Rnf-Nqr"/>
    <property type="match status" value="1"/>
</dbReference>
<dbReference type="HAMAP" id="MF_00478">
    <property type="entry name" value="RsxE_RnfE"/>
    <property type="match status" value="1"/>
</dbReference>
<evidence type="ECO:0000256" key="10">
    <source>
        <dbReference type="SAM" id="MobiDB-lite"/>
    </source>
</evidence>
<dbReference type="InterPro" id="IPR003667">
    <property type="entry name" value="NqrDE/RnfAE"/>
</dbReference>
<evidence type="ECO:0000256" key="5">
    <source>
        <dbReference type="ARBA" id="ARBA00022967"/>
    </source>
</evidence>
<accession>A0ABV2SKD7</accession>
<feature type="transmembrane region" description="Helical" evidence="9">
    <location>
        <begin position="185"/>
        <end position="208"/>
    </location>
</feature>
<keyword evidence="8 9" id="KW-0472">Membrane</keyword>
<dbReference type="PIRSF" id="PIRSF006102">
    <property type="entry name" value="NQR_DE"/>
    <property type="match status" value="1"/>
</dbReference>
<keyword evidence="5 9" id="KW-1278">Translocase</keyword>
<keyword evidence="6 9" id="KW-0249">Electron transport</keyword>
<comment type="caution">
    <text evidence="11">The sequence shown here is derived from an EMBL/GenBank/DDBJ whole genome shotgun (WGS) entry which is preliminary data.</text>
</comment>
<evidence type="ECO:0000256" key="9">
    <source>
        <dbReference type="HAMAP-Rule" id="MF_00478"/>
    </source>
</evidence>
<sequence length="237" mass="25706">MANDSASRIALNGLWKNNPALVQLLGLCPLLGVSNSVVNALGLGLATMMVVMGSNIVVSLIRHQVTDAIRLPVFVMVIASLTTCIELLMQAYTYELYRILGIFIPLIVTNCIILGRADAYASKNPVLPAALDGLMMGTGFAAVLVLLGAMRELMGQGTLFSGMDLLFGPVAENWTLVVFPNYKQFLFAILPPGAFVFMGFLIAFKNVIDKQLEDRRRASEPLKESGSRRVRVTGNIN</sequence>
<dbReference type="PANTHER" id="PTHR30586:SF0">
    <property type="entry name" value="ION-TRANSLOCATING OXIDOREDUCTASE COMPLEX SUBUNIT E"/>
    <property type="match status" value="1"/>
</dbReference>
<evidence type="ECO:0000256" key="1">
    <source>
        <dbReference type="ARBA" id="ARBA00004127"/>
    </source>
</evidence>
<keyword evidence="4 9" id="KW-0812">Transmembrane</keyword>
<comment type="subcellular location">
    <subcellularLocation>
        <location evidence="9">Cell inner membrane</location>
        <topology evidence="9">Multi-pass membrane protein</topology>
    </subcellularLocation>
    <subcellularLocation>
        <location evidence="1">Endomembrane system</location>
        <topology evidence="1">Multi-pass membrane protein</topology>
    </subcellularLocation>
</comment>
<dbReference type="EC" id="7.-.-.-" evidence="9"/>
<keyword evidence="7 9" id="KW-1133">Transmembrane helix</keyword>
<gene>
    <name evidence="9" type="primary">rnfE</name>
    <name evidence="11" type="ORF">V5J35_003412</name>
</gene>
<dbReference type="Proteomes" id="UP001549366">
    <property type="component" value="Unassembled WGS sequence"/>
</dbReference>
<dbReference type="NCBIfam" id="NF009070">
    <property type="entry name" value="PRK12405.1"/>
    <property type="match status" value="1"/>
</dbReference>
<keyword evidence="9" id="KW-1003">Cell membrane</keyword>
<dbReference type="InterPro" id="IPR010968">
    <property type="entry name" value="RnfE"/>
</dbReference>
<keyword evidence="2 9" id="KW-0813">Transport</keyword>
<proteinExistence type="inferred from homology"/>
<evidence type="ECO:0000256" key="7">
    <source>
        <dbReference type="ARBA" id="ARBA00022989"/>
    </source>
</evidence>
<evidence type="ECO:0000256" key="4">
    <source>
        <dbReference type="ARBA" id="ARBA00022692"/>
    </source>
</evidence>
<feature type="transmembrane region" description="Helical" evidence="9">
    <location>
        <begin position="40"/>
        <end position="61"/>
    </location>
</feature>
<dbReference type="EMBL" id="JBEWTB010000002">
    <property type="protein sequence ID" value="MET4758220.1"/>
    <property type="molecule type" value="Genomic_DNA"/>
</dbReference>